<accession>A0A2A2JHK2</accession>
<keyword evidence="6" id="KW-1185">Reference proteome</keyword>
<evidence type="ECO:0000256" key="3">
    <source>
        <dbReference type="SAM" id="SignalP"/>
    </source>
</evidence>
<keyword evidence="3" id="KW-0732">Signal</keyword>
<organism evidence="5 6">
    <name type="scientific">Diploscapter pachys</name>
    <dbReference type="NCBI Taxonomy" id="2018661"/>
    <lineage>
        <taxon>Eukaryota</taxon>
        <taxon>Metazoa</taxon>
        <taxon>Ecdysozoa</taxon>
        <taxon>Nematoda</taxon>
        <taxon>Chromadorea</taxon>
        <taxon>Rhabditida</taxon>
        <taxon>Rhabditina</taxon>
        <taxon>Rhabditomorpha</taxon>
        <taxon>Rhabditoidea</taxon>
        <taxon>Rhabditidae</taxon>
        <taxon>Diploscapter</taxon>
    </lineage>
</organism>
<keyword evidence="2" id="KW-0812">Transmembrane</keyword>
<dbReference type="InterPro" id="IPR057569">
    <property type="entry name" value="C2_nem"/>
</dbReference>
<evidence type="ECO:0000259" key="4">
    <source>
        <dbReference type="Pfam" id="PF25330"/>
    </source>
</evidence>
<feature type="transmembrane region" description="Helical" evidence="2">
    <location>
        <begin position="210"/>
        <end position="237"/>
    </location>
</feature>
<keyword evidence="2" id="KW-1133">Transmembrane helix</keyword>
<dbReference type="Pfam" id="PF25330">
    <property type="entry name" value="C2_nem"/>
    <property type="match status" value="1"/>
</dbReference>
<proteinExistence type="predicted"/>
<name>A0A2A2JHK2_9BILA</name>
<reference evidence="5 6" key="1">
    <citation type="journal article" date="2017" name="Curr. Biol.">
        <title>Genome architecture and evolution of a unichromosomal asexual nematode.</title>
        <authorList>
            <person name="Fradin H."/>
            <person name="Zegar C."/>
            <person name="Gutwein M."/>
            <person name="Lucas J."/>
            <person name="Kovtun M."/>
            <person name="Corcoran D."/>
            <person name="Baugh L.R."/>
            <person name="Kiontke K."/>
            <person name="Gunsalus K."/>
            <person name="Fitch D.H."/>
            <person name="Piano F."/>
        </authorList>
    </citation>
    <scope>NUCLEOTIDE SEQUENCE [LARGE SCALE GENOMIC DNA]</scope>
    <source>
        <strain evidence="5">PF1309</strain>
    </source>
</reference>
<evidence type="ECO:0000313" key="5">
    <source>
        <dbReference type="EMBL" id="PAV61180.1"/>
    </source>
</evidence>
<dbReference type="AlphaFoldDB" id="A0A2A2JHK2"/>
<sequence length="370" mass="40903">MGAFRYKTYWLFILISVFSPSFADPFWVTIEVSAVDWRDGCLTTAQCSQPRFKLLEDLIPINEHQSVSWPVSDRMIQDSVRPFVAFWPSGRLDDLSLAAQVVGTDPAYGFPRVCDQTTAIRMFPEEDGNSGKNVIRVHRGEISSSEDGNARRVMTIRGKCFNATITVQKPAERCPWCPDPREVTIIGQELNSDPSVSASILSQLRGEDGLMHLGIVVLALVAIVTSAAFGCLLVVYLRQKKLHKQISVKPRFHPYTPATLVPKADDENRYDMPWEQSRPLTYWLSSSHKCTSDGGTTTSPLDSASSLGAGQAVYTHNGYQTYRPPPPPIINAPFGAAPNGAPPQQTRLYHHISPNSSSLSRHDDSGLESV</sequence>
<keyword evidence="2" id="KW-0472">Membrane</keyword>
<dbReference type="InterPro" id="IPR040426">
    <property type="entry name" value="C05B5.4-like"/>
</dbReference>
<dbReference type="PANTHER" id="PTHR38626">
    <property type="entry name" value="SKN-1 DEPENDENT ZYGOTIC TRANSCRIPT-RELATED"/>
    <property type="match status" value="1"/>
</dbReference>
<feature type="domain" description="C2" evidence="4">
    <location>
        <begin position="25"/>
        <end position="172"/>
    </location>
</feature>
<dbReference type="Proteomes" id="UP000218231">
    <property type="component" value="Unassembled WGS sequence"/>
</dbReference>
<protein>
    <recommendedName>
        <fullName evidence="4">C2 domain-containing protein</fullName>
    </recommendedName>
</protein>
<feature type="chain" id="PRO_5013353566" description="C2 domain-containing protein" evidence="3">
    <location>
        <begin position="24"/>
        <end position="370"/>
    </location>
</feature>
<evidence type="ECO:0000256" key="2">
    <source>
        <dbReference type="SAM" id="Phobius"/>
    </source>
</evidence>
<feature type="region of interest" description="Disordered" evidence="1">
    <location>
        <begin position="317"/>
        <end position="370"/>
    </location>
</feature>
<feature type="compositionally biased region" description="Basic and acidic residues" evidence="1">
    <location>
        <begin position="360"/>
        <end position="370"/>
    </location>
</feature>
<gene>
    <name evidence="5" type="ORF">WR25_01350</name>
</gene>
<evidence type="ECO:0000313" key="6">
    <source>
        <dbReference type="Proteomes" id="UP000218231"/>
    </source>
</evidence>
<feature type="signal peptide" evidence="3">
    <location>
        <begin position="1"/>
        <end position="23"/>
    </location>
</feature>
<dbReference type="PANTHER" id="PTHR38626:SF3">
    <property type="entry name" value="PROTEIN CBG09935"/>
    <property type="match status" value="1"/>
</dbReference>
<evidence type="ECO:0000256" key="1">
    <source>
        <dbReference type="SAM" id="MobiDB-lite"/>
    </source>
</evidence>
<comment type="caution">
    <text evidence="5">The sequence shown here is derived from an EMBL/GenBank/DDBJ whole genome shotgun (WGS) entry which is preliminary data.</text>
</comment>
<dbReference type="OrthoDB" id="5862752at2759"/>
<feature type="compositionally biased region" description="Low complexity" evidence="1">
    <location>
        <begin position="331"/>
        <end position="343"/>
    </location>
</feature>
<dbReference type="EMBL" id="LIAE01010429">
    <property type="protein sequence ID" value="PAV61180.1"/>
    <property type="molecule type" value="Genomic_DNA"/>
</dbReference>